<dbReference type="EMBL" id="JAACNH010000003">
    <property type="protein sequence ID" value="KAG8446441.1"/>
    <property type="molecule type" value="Genomic_DNA"/>
</dbReference>
<keyword evidence="14" id="KW-0739">Sodium transport</keyword>
<feature type="transmembrane region" description="Helical" evidence="32">
    <location>
        <begin position="76"/>
        <end position="97"/>
    </location>
</feature>
<evidence type="ECO:0000256" key="18">
    <source>
        <dbReference type="ARBA" id="ARBA00036092"/>
    </source>
</evidence>
<organism evidence="34 35">
    <name type="scientific">Hymenochirus boettgeri</name>
    <name type="common">Congo dwarf clawed frog</name>
    <dbReference type="NCBI Taxonomy" id="247094"/>
    <lineage>
        <taxon>Eukaryota</taxon>
        <taxon>Metazoa</taxon>
        <taxon>Chordata</taxon>
        <taxon>Craniata</taxon>
        <taxon>Vertebrata</taxon>
        <taxon>Euteleostomi</taxon>
        <taxon>Amphibia</taxon>
        <taxon>Batrachia</taxon>
        <taxon>Anura</taxon>
        <taxon>Pipoidea</taxon>
        <taxon>Pipidae</taxon>
        <taxon>Pipinae</taxon>
        <taxon>Hymenochirus</taxon>
    </lineage>
</organism>
<evidence type="ECO:0000256" key="24">
    <source>
        <dbReference type="ARBA" id="ARBA00036564"/>
    </source>
</evidence>
<keyword evidence="4" id="KW-1003">Cell membrane</keyword>
<evidence type="ECO:0000256" key="7">
    <source>
        <dbReference type="ARBA" id="ARBA00022970"/>
    </source>
</evidence>
<dbReference type="InterPro" id="IPR013057">
    <property type="entry name" value="AA_transpt_TM"/>
</dbReference>
<sequence length="142" mass="15994">YFGQRFPTCVYIPDVLWLTSSYLFLFAFQIRSSVTELFFSGKNFAWWRHILITVTLLILTNVLVICVPTIRDIFGFIGSSAAAMLVFILPSAFYIKLVKKESYKSVQKIGAILFLISGFVVMIGCMSLIILDWVHSAPSGGH</sequence>
<comment type="catalytic activity">
    <reaction evidence="24">
        <text>glycine(in) + Na(+)(in) = glycine(out) + Na(+)(out)</text>
        <dbReference type="Rhea" id="RHEA:68228"/>
        <dbReference type="ChEBI" id="CHEBI:29101"/>
        <dbReference type="ChEBI" id="CHEBI:57305"/>
    </reaction>
    <physiologicalReaction direction="right-to-left" evidence="24">
        <dbReference type="Rhea" id="RHEA:68230"/>
    </physiologicalReaction>
</comment>
<dbReference type="PANTHER" id="PTHR22950">
    <property type="entry name" value="AMINO ACID TRANSPORTER"/>
    <property type="match status" value="1"/>
</dbReference>
<evidence type="ECO:0000313" key="35">
    <source>
        <dbReference type="Proteomes" id="UP000812440"/>
    </source>
</evidence>
<comment type="catalytic activity">
    <reaction evidence="23">
        <text>L-histidine(in) + Na(+)(in) = L-histidine(out) + Na(+)(out)</text>
        <dbReference type="Rhea" id="RHEA:71583"/>
        <dbReference type="ChEBI" id="CHEBI:29101"/>
        <dbReference type="ChEBI" id="CHEBI:57595"/>
    </reaction>
    <physiologicalReaction direction="right-to-left" evidence="23">
        <dbReference type="Rhea" id="RHEA:71585"/>
    </physiologicalReaction>
</comment>
<evidence type="ECO:0000256" key="20">
    <source>
        <dbReference type="ARBA" id="ARBA00036115"/>
    </source>
</evidence>
<comment type="catalytic activity">
    <reaction evidence="19">
        <text>L-methionine(in) + Na(+)(in) = L-methionine(out) + Na(+)(out)</text>
        <dbReference type="Rhea" id="RHEA:68240"/>
        <dbReference type="ChEBI" id="CHEBI:29101"/>
        <dbReference type="ChEBI" id="CHEBI:57844"/>
    </reaction>
    <physiologicalReaction direction="right-to-left" evidence="19">
        <dbReference type="Rhea" id="RHEA:68242"/>
    </physiologicalReaction>
</comment>
<feature type="non-terminal residue" evidence="34">
    <location>
        <position position="142"/>
    </location>
</feature>
<evidence type="ECO:0000256" key="5">
    <source>
        <dbReference type="ARBA" id="ARBA00022692"/>
    </source>
</evidence>
<evidence type="ECO:0000256" key="4">
    <source>
        <dbReference type="ARBA" id="ARBA00022475"/>
    </source>
</evidence>
<evidence type="ECO:0000256" key="1">
    <source>
        <dbReference type="ARBA" id="ARBA00004651"/>
    </source>
</evidence>
<feature type="transmembrane region" description="Helical" evidence="32">
    <location>
        <begin position="109"/>
        <end position="131"/>
    </location>
</feature>
<evidence type="ECO:0000256" key="17">
    <source>
        <dbReference type="ARBA" id="ARBA00035969"/>
    </source>
</evidence>
<name>A0A8T2JVD3_9PIPI</name>
<protein>
    <recommendedName>
        <fullName evidence="26">Sodium-coupled neutral amino acid symporter 2</fullName>
    </recommendedName>
    <alternativeName>
        <fullName evidence="30">Amino acid transporter A2</fullName>
    </alternativeName>
    <alternativeName>
        <fullName evidence="31">Solute carrier family 38 member 2</fullName>
    </alternativeName>
    <alternativeName>
        <fullName evidence="28">System A amino acid transporter 2</fullName>
    </alternativeName>
    <alternativeName>
        <fullName evidence="29">System A transporter 1</fullName>
    </alternativeName>
    <alternativeName>
        <fullName evidence="27">System N amino acid transporter 2</fullName>
    </alternativeName>
</protein>
<feature type="transmembrane region" description="Helical" evidence="32">
    <location>
        <begin position="15"/>
        <end position="34"/>
    </location>
</feature>
<gene>
    <name evidence="34" type="ORF">GDO86_014048</name>
</gene>
<evidence type="ECO:0000256" key="9">
    <source>
        <dbReference type="ARBA" id="ARBA00023053"/>
    </source>
</evidence>
<keyword evidence="3" id="KW-0813">Transport</keyword>
<evidence type="ECO:0000256" key="28">
    <source>
        <dbReference type="ARBA" id="ARBA00041859"/>
    </source>
</evidence>
<evidence type="ECO:0000256" key="2">
    <source>
        <dbReference type="ARBA" id="ARBA00008066"/>
    </source>
</evidence>
<accession>A0A8T2JVD3</accession>
<comment type="catalytic activity">
    <reaction evidence="17">
        <text>L-glutamine(in) + Na(+)(in) = L-glutamine(out) + Na(+)(out)</text>
        <dbReference type="Rhea" id="RHEA:68236"/>
        <dbReference type="ChEBI" id="CHEBI:29101"/>
        <dbReference type="ChEBI" id="CHEBI:58359"/>
    </reaction>
    <physiologicalReaction direction="right-to-left" evidence="17">
        <dbReference type="Rhea" id="RHEA:68238"/>
    </physiologicalReaction>
</comment>
<comment type="catalytic activity">
    <reaction evidence="15">
        <text>L-threonine(in) + Na(+)(in) = L-threonine(out) + Na(+)(out)</text>
        <dbReference type="Rhea" id="RHEA:69999"/>
        <dbReference type="ChEBI" id="CHEBI:29101"/>
        <dbReference type="ChEBI" id="CHEBI:57926"/>
    </reaction>
    <physiologicalReaction direction="right-to-left" evidence="15">
        <dbReference type="Rhea" id="RHEA:70001"/>
    </physiologicalReaction>
</comment>
<keyword evidence="8 32" id="KW-1133">Transmembrane helix</keyword>
<comment type="catalytic activity">
    <reaction evidence="21">
        <text>L-phenylalanine(in) + Na(+)(in) = L-phenylalanine(out) + Na(+)(out)</text>
        <dbReference type="Rhea" id="RHEA:68244"/>
        <dbReference type="ChEBI" id="CHEBI:29101"/>
        <dbReference type="ChEBI" id="CHEBI:58095"/>
    </reaction>
    <physiologicalReaction direction="right-to-left" evidence="21">
        <dbReference type="Rhea" id="RHEA:68246"/>
    </physiologicalReaction>
</comment>
<evidence type="ECO:0000256" key="26">
    <source>
        <dbReference type="ARBA" id="ARBA00039205"/>
    </source>
</evidence>
<dbReference type="OrthoDB" id="655540at2759"/>
<comment type="catalytic activity">
    <reaction evidence="18">
        <text>L-asparagine(in) + Na(+)(in) = L-asparagine(out) + Na(+)(out)</text>
        <dbReference type="Rhea" id="RHEA:71383"/>
        <dbReference type="ChEBI" id="CHEBI:29101"/>
        <dbReference type="ChEBI" id="CHEBI:58048"/>
    </reaction>
    <physiologicalReaction direction="right-to-left" evidence="18">
        <dbReference type="Rhea" id="RHEA:71385"/>
    </physiologicalReaction>
</comment>
<keyword evidence="13" id="KW-0325">Glycoprotein</keyword>
<evidence type="ECO:0000256" key="22">
    <source>
        <dbReference type="ARBA" id="ARBA00036201"/>
    </source>
</evidence>
<evidence type="ECO:0000256" key="25">
    <source>
        <dbReference type="ARBA" id="ARBA00036787"/>
    </source>
</evidence>
<feature type="domain" description="Amino acid transporter transmembrane" evidence="33">
    <location>
        <begin position="27"/>
        <end position="129"/>
    </location>
</feature>
<comment type="catalytic activity">
    <reaction evidence="22">
        <text>L-proline(in) + Na(+)(in) = L-proline(out) + Na(+)(out)</text>
        <dbReference type="Rhea" id="RHEA:28967"/>
        <dbReference type="ChEBI" id="CHEBI:29101"/>
        <dbReference type="ChEBI" id="CHEBI:60039"/>
    </reaction>
    <physiologicalReaction direction="right-to-left" evidence="22">
        <dbReference type="Rhea" id="RHEA:28969"/>
    </physiologicalReaction>
</comment>
<evidence type="ECO:0000256" key="29">
    <source>
        <dbReference type="ARBA" id="ARBA00041916"/>
    </source>
</evidence>
<evidence type="ECO:0000256" key="21">
    <source>
        <dbReference type="ARBA" id="ARBA00036194"/>
    </source>
</evidence>
<evidence type="ECO:0000256" key="11">
    <source>
        <dbReference type="ARBA" id="ARBA00023136"/>
    </source>
</evidence>
<dbReference type="GO" id="GO:0015186">
    <property type="term" value="F:L-glutamine transmembrane transporter activity"/>
    <property type="evidence" value="ECO:0007669"/>
    <property type="project" value="TreeGrafter"/>
</dbReference>
<keyword evidence="7" id="KW-0029">Amino-acid transport</keyword>
<comment type="catalytic activity">
    <reaction evidence="20">
        <text>L-leucine(in) + Na(+)(in) = L-leucine(out) + Na(+)(out)</text>
        <dbReference type="Rhea" id="RHEA:29263"/>
        <dbReference type="ChEBI" id="CHEBI:29101"/>
        <dbReference type="ChEBI" id="CHEBI:57427"/>
    </reaction>
    <physiologicalReaction direction="right-to-left" evidence="20">
        <dbReference type="Rhea" id="RHEA:29265"/>
    </physiologicalReaction>
</comment>
<feature type="transmembrane region" description="Helical" evidence="32">
    <location>
        <begin position="46"/>
        <end position="70"/>
    </location>
</feature>
<evidence type="ECO:0000256" key="15">
    <source>
        <dbReference type="ARBA" id="ARBA00035810"/>
    </source>
</evidence>
<evidence type="ECO:0000256" key="3">
    <source>
        <dbReference type="ARBA" id="ARBA00022448"/>
    </source>
</evidence>
<proteinExistence type="inferred from homology"/>
<evidence type="ECO:0000256" key="6">
    <source>
        <dbReference type="ARBA" id="ARBA00022847"/>
    </source>
</evidence>
<keyword evidence="5 32" id="KW-0812">Transmembrane</keyword>
<keyword evidence="6" id="KW-0769">Symport</keyword>
<evidence type="ECO:0000256" key="32">
    <source>
        <dbReference type="SAM" id="Phobius"/>
    </source>
</evidence>
<evidence type="ECO:0000256" key="12">
    <source>
        <dbReference type="ARBA" id="ARBA00023157"/>
    </source>
</evidence>
<dbReference type="Proteomes" id="UP000812440">
    <property type="component" value="Chromosome 8_10"/>
</dbReference>
<evidence type="ECO:0000256" key="16">
    <source>
        <dbReference type="ARBA" id="ARBA00035911"/>
    </source>
</evidence>
<evidence type="ECO:0000259" key="33">
    <source>
        <dbReference type="Pfam" id="PF01490"/>
    </source>
</evidence>
<comment type="catalytic activity">
    <reaction evidence="25">
        <text>L-serine(in) + Na(+)(in) = L-serine(out) + Na(+)(out)</text>
        <dbReference type="Rhea" id="RHEA:29575"/>
        <dbReference type="ChEBI" id="CHEBI:29101"/>
        <dbReference type="ChEBI" id="CHEBI:33384"/>
    </reaction>
    <physiologicalReaction direction="right-to-left" evidence="25">
        <dbReference type="Rhea" id="RHEA:29577"/>
    </physiologicalReaction>
</comment>
<evidence type="ECO:0000313" key="34">
    <source>
        <dbReference type="EMBL" id="KAG8446441.1"/>
    </source>
</evidence>
<evidence type="ECO:0000256" key="30">
    <source>
        <dbReference type="ARBA" id="ARBA00042516"/>
    </source>
</evidence>
<keyword evidence="12" id="KW-1015">Disulfide bond</keyword>
<dbReference type="PANTHER" id="PTHR22950:SF207">
    <property type="entry name" value="SODIUM-COUPLED NEUTRAL AMINO ACID SYMPORTER 2"/>
    <property type="match status" value="1"/>
</dbReference>
<evidence type="ECO:0000256" key="27">
    <source>
        <dbReference type="ARBA" id="ARBA00041835"/>
    </source>
</evidence>
<evidence type="ECO:0000256" key="14">
    <source>
        <dbReference type="ARBA" id="ARBA00023201"/>
    </source>
</evidence>
<evidence type="ECO:0000256" key="10">
    <source>
        <dbReference type="ARBA" id="ARBA00023065"/>
    </source>
</evidence>
<comment type="similarity">
    <text evidence="2">Belongs to the amino acid/polyamine transporter 2 family.</text>
</comment>
<evidence type="ECO:0000256" key="19">
    <source>
        <dbReference type="ARBA" id="ARBA00036104"/>
    </source>
</evidence>
<dbReference type="GO" id="GO:0006814">
    <property type="term" value="P:sodium ion transport"/>
    <property type="evidence" value="ECO:0007669"/>
    <property type="project" value="UniProtKB-KW"/>
</dbReference>
<keyword evidence="9" id="KW-0915">Sodium</keyword>
<keyword evidence="11 32" id="KW-0472">Membrane</keyword>
<keyword evidence="10" id="KW-0406">Ion transport</keyword>
<reference evidence="34" key="1">
    <citation type="thesis" date="2020" institute="ProQuest LLC" country="789 East Eisenhower Parkway, Ann Arbor, MI, USA">
        <title>Comparative Genomics and Chromosome Evolution.</title>
        <authorList>
            <person name="Mudd A.B."/>
        </authorList>
    </citation>
    <scope>NUCLEOTIDE SEQUENCE</scope>
    <source>
        <strain evidence="34">Female2</strain>
        <tissue evidence="34">Blood</tissue>
    </source>
</reference>
<dbReference type="Pfam" id="PF01490">
    <property type="entry name" value="Aa_trans"/>
    <property type="match status" value="1"/>
</dbReference>
<keyword evidence="35" id="KW-1185">Reference proteome</keyword>
<dbReference type="GO" id="GO:0015293">
    <property type="term" value="F:symporter activity"/>
    <property type="evidence" value="ECO:0007669"/>
    <property type="project" value="UniProtKB-KW"/>
</dbReference>
<evidence type="ECO:0000256" key="8">
    <source>
        <dbReference type="ARBA" id="ARBA00022989"/>
    </source>
</evidence>
<dbReference type="GO" id="GO:0005886">
    <property type="term" value="C:plasma membrane"/>
    <property type="evidence" value="ECO:0007669"/>
    <property type="project" value="UniProtKB-SubCell"/>
</dbReference>
<dbReference type="AlphaFoldDB" id="A0A8T2JVD3"/>
<comment type="catalytic activity">
    <reaction evidence="16">
        <text>L-alanine(in) + Na(+)(in) = L-alanine(out) + Na(+)(out)</text>
        <dbReference type="Rhea" id="RHEA:29283"/>
        <dbReference type="ChEBI" id="CHEBI:29101"/>
        <dbReference type="ChEBI" id="CHEBI:57972"/>
    </reaction>
    <physiologicalReaction direction="right-to-left" evidence="16">
        <dbReference type="Rhea" id="RHEA:29285"/>
    </physiologicalReaction>
</comment>
<comment type="caution">
    <text evidence="34">The sequence shown here is derived from an EMBL/GenBank/DDBJ whole genome shotgun (WGS) entry which is preliminary data.</text>
</comment>
<evidence type="ECO:0000256" key="13">
    <source>
        <dbReference type="ARBA" id="ARBA00023180"/>
    </source>
</evidence>
<evidence type="ECO:0000256" key="31">
    <source>
        <dbReference type="ARBA" id="ARBA00042868"/>
    </source>
</evidence>
<evidence type="ECO:0000256" key="23">
    <source>
        <dbReference type="ARBA" id="ARBA00036231"/>
    </source>
</evidence>
<comment type="subcellular location">
    <subcellularLocation>
        <location evidence="1">Cell membrane</location>
        <topology evidence="1">Multi-pass membrane protein</topology>
    </subcellularLocation>
</comment>